<reference evidence="2" key="1">
    <citation type="journal article" date="2015" name="Nature">
        <title>Complex archaea that bridge the gap between prokaryotes and eukaryotes.</title>
        <authorList>
            <person name="Spang A."/>
            <person name="Saw J.H."/>
            <person name="Jorgensen S.L."/>
            <person name="Zaremba-Niedzwiedzka K."/>
            <person name="Martijn J."/>
            <person name="Lind A.E."/>
            <person name="van Eijk R."/>
            <person name="Schleper C."/>
            <person name="Guy L."/>
            <person name="Ettema T.J."/>
        </authorList>
    </citation>
    <scope>NUCLEOTIDE SEQUENCE</scope>
</reference>
<sequence length="189" mass="21115">MNELICHSPYDSCDDSLGKARRRSRGRHSRGDASRRHHTHTHNRVVGTGCLVFAATGIARDISPSVVPLVRANRMAQDLLVAIVAGIHCDRYGTRTDFRDQECHHNGYRSRNQAVPRSSRRRSKWSKNCEICHIQNIVCSFRGTSDVPQNYAPASLNHLSLWPSIKPLRGSSNVHRKPSLSAALITGTE</sequence>
<evidence type="ECO:0000256" key="1">
    <source>
        <dbReference type="SAM" id="MobiDB-lite"/>
    </source>
</evidence>
<accession>A0A0F9L2R5</accession>
<gene>
    <name evidence="2" type="ORF">LCGC14_1252560</name>
</gene>
<organism evidence="2">
    <name type="scientific">marine sediment metagenome</name>
    <dbReference type="NCBI Taxonomy" id="412755"/>
    <lineage>
        <taxon>unclassified sequences</taxon>
        <taxon>metagenomes</taxon>
        <taxon>ecological metagenomes</taxon>
    </lineage>
</organism>
<name>A0A0F9L2R5_9ZZZZ</name>
<dbReference type="EMBL" id="LAZR01006877">
    <property type="protein sequence ID" value="KKM89054.1"/>
    <property type="molecule type" value="Genomic_DNA"/>
</dbReference>
<evidence type="ECO:0000313" key="2">
    <source>
        <dbReference type="EMBL" id="KKM89054.1"/>
    </source>
</evidence>
<protein>
    <submittedName>
        <fullName evidence="2">Uncharacterized protein</fullName>
    </submittedName>
</protein>
<feature type="compositionally biased region" description="Basic residues" evidence="1">
    <location>
        <begin position="19"/>
        <end position="28"/>
    </location>
</feature>
<proteinExistence type="predicted"/>
<feature type="region of interest" description="Disordered" evidence="1">
    <location>
        <begin position="16"/>
        <end position="40"/>
    </location>
</feature>
<comment type="caution">
    <text evidence="2">The sequence shown here is derived from an EMBL/GenBank/DDBJ whole genome shotgun (WGS) entry which is preliminary data.</text>
</comment>
<dbReference type="AlphaFoldDB" id="A0A0F9L2R5"/>